<evidence type="ECO:0000256" key="5">
    <source>
        <dbReference type="ARBA" id="ARBA00023004"/>
    </source>
</evidence>
<dbReference type="Gene3D" id="3.50.50.60">
    <property type="entry name" value="FAD/NAD(P)-binding domain"/>
    <property type="match status" value="1"/>
</dbReference>
<dbReference type="InterPro" id="IPR052034">
    <property type="entry name" value="NasD-like"/>
</dbReference>
<dbReference type="EMBL" id="CP042186">
    <property type="protein sequence ID" value="QDS68561.1"/>
    <property type="molecule type" value="Genomic_DNA"/>
</dbReference>
<dbReference type="OrthoDB" id="432169at2759"/>
<dbReference type="GO" id="GO:0016491">
    <property type="term" value="F:oxidoreductase activity"/>
    <property type="evidence" value="ECO:0007669"/>
    <property type="project" value="UniProtKB-KW"/>
</dbReference>
<sequence>MGDNGGLSATSSSRKKIVVVGLGMVAIQFIEKLMKMDTQREYDVVVIGEEPHLAYNRVALTSYFKTRNIEELFMNPREW</sequence>
<evidence type="ECO:0000256" key="6">
    <source>
        <dbReference type="ARBA" id="ARBA00023014"/>
    </source>
</evidence>
<keyword evidence="5" id="KW-0408">Iron</keyword>
<feature type="non-terminal residue" evidence="7">
    <location>
        <position position="79"/>
    </location>
</feature>
<keyword evidence="6" id="KW-0411">Iron-sulfur</keyword>
<evidence type="ECO:0000256" key="3">
    <source>
        <dbReference type="ARBA" id="ARBA00022723"/>
    </source>
</evidence>
<evidence type="ECO:0000313" key="7">
    <source>
        <dbReference type="EMBL" id="QDS68561.1"/>
    </source>
</evidence>
<evidence type="ECO:0008006" key="9">
    <source>
        <dbReference type="Google" id="ProtNLM"/>
    </source>
</evidence>
<organism evidence="7 8">
    <name type="scientific">Venturia effusa</name>
    <dbReference type="NCBI Taxonomy" id="50376"/>
    <lineage>
        <taxon>Eukaryota</taxon>
        <taxon>Fungi</taxon>
        <taxon>Dikarya</taxon>
        <taxon>Ascomycota</taxon>
        <taxon>Pezizomycotina</taxon>
        <taxon>Dothideomycetes</taxon>
        <taxon>Pleosporomycetidae</taxon>
        <taxon>Venturiales</taxon>
        <taxon>Venturiaceae</taxon>
        <taxon>Venturia</taxon>
    </lineage>
</organism>
<keyword evidence="8" id="KW-1185">Reference proteome</keyword>
<evidence type="ECO:0000313" key="8">
    <source>
        <dbReference type="Proteomes" id="UP000316270"/>
    </source>
</evidence>
<dbReference type="GO" id="GO:0046872">
    <property type="term" value="F:metal ion binding"/>
    <property type="evidence" value="ECO:0007669"/>
    <property type="project" value="UniProtKB-KW"/>
</dbReference>
<evidence type="ECO:0000256" key="4">
    <source>
        <dbReference type="ARBA" id="ARBA00023002"/>
    </source>
</evidence>
<dbReference type="PANTHER" id="PTHR43809">
    <property type="entry name" value="NITRITE REDUCTASE (NADH) LARGE SUBUNIT"/>
    <property type="match status" value="1"/>
</dbReference>
<name>A0A517KYW0_9PEZI</name>
<dbReference type="AlphaFoldDB" id="A0A517KYW0"/>
<keyword evidence="4" id="KW-0560">Oxidoreductase</keyword>
<protein>
    <recommendedName>
        <fullName evidence="9">FAD/NAD(P)-binding domain-containing protein</fullName>
    </recommendedName>
</protein>
<dbReference type="SUPFAM" id="SSF51905">
    <property type="entry name" value="FAD/NAD(P)-binding domain"/>
    <property type="match status" value="1"/>
</dbReference>
<dbReference type="InterPro" id="IPR036188">
    <property type="entry name" value="FAD/NAD-bd_sf"/>
</dbReference>
<comment type="pathway">
    <text evidence="1">Nitrogen metabolism.</text>
</comment>
<dbReference type="PANTHER" id="PTHR43809:SF1">
    <property type="entry name" value="NITRITE REDUCTASE (NADH) LARGE SUBUNIT"/>
    <property type="match status" value="1"/>
</dbReference>
<dbReference type="STRING" id="50376.A0A517KYW0"/>
<keyword evidence="2" id="KW-0349">Heme</keyword>
<gene>
    <name evidence="7" type="ORF">FKW77_000292</name>
</gene>
<proteinExistence type="predicted"/>
<dbReference type="GO" id="GO:0051536">
    <property type="term" value="F:iron-sulfur cluster binding"/>
    <property type="evidence" value="ECO:0007669"/>
    <property type="project" value="UniProtKB-KW"/>
</dbReference>
<keyword evidence="3" id="KW-0479">Metal-binding</keyword>
<accession>A0A517KYW0</accession>
<reference evidence="7 8" key="1">
    <citation type="submission" date="2019-07" db="EMBL/GenBank/DDBJ databases">
        <title>Finished genome of Venturia effusa.</title>
        <authorList>
            <person name="Young C.A."/>
            <person name="Cox M.P."/>
            <person name="Ganley A.R.D."/>
            <person name="David W.J."/>
        </authorList>
    </citation>
    <scope>NUCLEOTIDE SEQUENCE [LARGE SCALE GENOMIC DNA]</scope>
    <source>
        <strain evidence="8">albino</strain>
    </source>
</reference>
<dbReference type="Proteomes" id="UP000316270">
    <property type="component" value="Chromosome 2"/>
</dbReference>
<evidence type="ECO:0000256" key="2">
    <source>
        <dbReference type="ARBA" id="ARBA00022617"/>
    </source>
</evidence>
<evidence type="ECO:0000256" key="1">
    <source>
        <dbReference type="ARBA" id="ARBA00004909"/>
    </source>
</evidence>